<dbReference type="GO" id="GO:0005886">
    <property type="term" value="C:plasma membrane"/>
    <property type="evidence" value="ECO:0007669"/>
    <property type="project" value="TreeGrafter"/>
</dbReference>
<dbReference type="InterPro" id="IPR001054">
    <property type="entry name" value="A/G_cyclase"/>
</dbReference>
<keyword evidence="10" id="KW-1133">Transmembrane helix</keyword>
<dbReference type="InterPro" id="IPR018297">
    <property type="entry name" value="A/G_cyclase_CS"/>
</dbReference>
<dbReference type="PhylomeDB" id="T1IQ46"/>
<dbReference type="InterPro" id="IPR029787">
    <property type="entry name" value="Nucleotide_cyclase"/>
</dbReference>
<evidence type="ECO:0000256" key="12">
    <source>
        <dbReference type="ARBA" id="ARBA00023136"/>
    </source>
</evidence>
<dbReference type="Proteomes" id="UP000014500">
    <property type="component" value="Unassembled WGS sequence"/>
</dbReference>
<dbReference type="FunFam" id="3.30.70.1230:FF:000032">
    <property type="entry name" value="Adenylyl cyclase 78C"/>
    <property type="match status" value="1"/>
</dbReference>
<dbReference type="HOGENOM" id="CLU_001072_6_0_1"/>
<dbReference type="GO" id="GO:0007193">
    <property type="term" value="P:adenylate cyclase-inhibiting G protein-coupled receptor signaling pathway"/>
    <property type="evidence" value="ECO:0007669"/>
    <property type="project" value="TreeGrafter"/>
</dbReference>
<dbReference type="PROSITE" id="PS50125">
    <property type="entry name" value="GUANYLATE_CYCLASE_2"/>
    <property type="match status" value="1"/>
</dbReference>
<keyword evidence="12" id="KW-0472">Membrane</keyword>
<keyword evidence="13 14" id="KW-0456">Lyase</keyword>
<protein>
    <recommendedName>
        <fullName evidence="4">adenylate cyclase</fullName>
        <ecNumber evidence="4">4.6.1.1</ecNumber>
    </recommendedName>
</protein>
<name>T1IQ46_STRMM</name>
<dbReference type="PANTHER" id="PTHR45627">
    <property type="entry name" value="ADENYLATE CYCLASE TYPE 1"/>
    <property type="match status" value="1"/>
</dbReference>
<reference evidence="17" key="1">
    <citation type="submission" date="2011-05" db="EMBL/GenBank/DDBJ databases">
        <authorList>
            <person name="Richards S.R."/>
            <person name="Qu J."/>
            <person name="Jiang H."/>
            <person name="Jhangiani S.N."/>
            <person name="Agravi P."/>
            <person name="Goodspeed R."/>
            <person name="Gross S."/>
            <person name="Mandapat C."/>
            <person name="Jackson L."/>
            <person name="Mathew T."/>
            <person name="Pu L."/>
            <person name="Thornton R."/>
            <person name="Saada N."/>
            <person name="Wilczek-Boney K.B."/>
            <person name="Lee S."/>
            <person name="Kovar C."/>
            <person name="Wu Y."/>
            <person name="Scherer S.E."/>
            <person name="Worley K.C."/>
            <person name="Muzny D.M."/>
            <person name="Gibbs R."/>
        </authorList>
    </citation>
    <scope>NUCLEOTIDE SEQUENCE</scope>
    <source>
        <strain evidence="17">Brora</strain>
    </source>
</reference>
<reference evidence="16" key="2">
    <citation type="submission" date="2015-02" db="UniProtKB">
        <authorList>
            <consortium name="EnsemblMetazoa"/>
        </authorList>
    </citation>
    <scope>IDENTIFICATION</scope>
</reference>
<dbReference type="GO" id="GO:0005524">
    <property type="term" value="F:ATP binding"/>
    <property type="evidence" value="ECO:0007669"/>
    <property type="project" value="UniProtKB-KW"/>
</dbReference>
<evidence type="ECO:0000256" key="8">
    <source>
        <dbReference type="ARBA" id="ARBA00022840"/>
    </source>
</evidence>
<evidence type="ECO:0000256" key="6">
    <source>
        <dbReference type="ARBA" id="ARBA00022723"/>
    </source>
</evidence>
<organism evidence="16 17">
    <name type="scientific">Strigamia maritima</name>
    <name type="common">European centipede</name>
    <name type="synonym">Geophilus maritimus</name>
    <dbReference type="NCBI Taxonomy" id="126957"/>
    <lineage>
        <taxon>Eukaryota</taxon>
        <taxon>Metazoa</taxon>
        <taxon>Ecdysozoa</taxon>
        <taxon>Arthropoda</taxon>
        <taxon>Myriapoda</taxon>
        <taxon>Chilopoda</taxon>
        <taxon>Pleurostigmophora</taxon>
        <taxon>Geophilomorpha</taxon>
        <taxon>Linotaeniidae</taxon>
        <taxon>Strigamia</taxon>
    </lineage>
</organism>
<dbReference type="Gene3D" id="3.30.70.1230">
    <property type="entry name" value="Nucleotide cyclase"/>
    <property type="match status" value="1"/>
</dbReference>
<proteinExistence type="inferred from homology"/>
<dbReference type="GO" id="GO:0007189">
    <property type="term" value="P:adenylate cyclase-activating G protein-coupled receptor signaling pathway"/>
    <property type="evidence" value="ECO:0007669"/>
    <property type="project" value="TreeGrafter"/>
</dbReference>
<dbReference type="GO" id="GO:0006171">
    <property type="term" value="P:cAMP biosynthetic process"/>
    <property type="evidence" value="ECO:0007669"/>
    <property type="project" value="UniProtKB-KW"/>
</dbReference>
<evidence type="ECO:0000256" key="7">
    <source>
        <dbReference type="ARBA" id="ARBA00022741"/>
    </source>
</evidence>
<keyword evidence="6" id="KW-0479">Metal-binding</keyword>
<comment type="catalytic activity">
    <reaction evidence="1">
        <text>ATP = 3',5'-cyclic AMP + diphosphate</text>
        <dbReference type="Rhea" id="RHEA:15389"/>
        <dbReference type="ChEBI" id="CHEBI:30616"/>
        <dbReference type="ChEBI" id="CHEBI:33019"/>
        <dbReference type="ChEBI" id="CHEBI:58165"/>
        <dbReference type="EC" id="4.6.1.1"/>
    </reaction>
</comment>
<evidence type="ECO:0000256" key="10">
    <source>
        <dbReference type="ARBA" id="ARBA00022989"/>
    </source>
</evidence>
<dbReference type="EMBL" id="AFFK01018203">
    <property type="status" value="NOT_ANNOTATED_CDS"/>
    <property type="molecule type" value="Genomic_DNA"/>
</dbReference>
<dbReference type="CDD" id="cd07302">
    <property type="entry name" value="CHD"/>
    <property type="match status" value="1"/>
</dbReference>
<dbReference type="SUPFAM" id="SSF55073">
    <property type="entry name" value="Nucleotide cyclase"/>
    <property type="match status" value="1"/>
</dbReference>
<evidence type="ECO:0000256" key="3">
    <source>
        <dbReference type="ARBA" id="ARBA00004141"/>
    </source>
</evidence>
<dbReference type="Pfam" id="PF00211">
    <property type="entry name" value="Guanylate_cyc"/>
    <property type="match status" value="1"/>
</dbReference>
<dbReference type="GO" id="GO:0004016">
    <property type="term" value="F:adenylate cyclase activity"/>
    <property type="evidence" value="ECO:0007669"/>
    <property type="project" value="UniProtKB-EC"/>
</dbReference>
<evidence type="ECO:0000256" key="13">
    <source>
        <dbReference type="ARBA" id="ARBA00023239"/>
    </source>
</evidence>
<dbReference type="EC" id="4.6.1.1" evidence="4"/>
<dbReference type="EnsemblMetazoa" id="SMAR003154-RA">
    <property type="protein sequence ID" value="SMAR003154-PA"/>
    <property type="gene ID" value="SMAR003154"/>
</dbReference>
<keyword evidence="9" id="KW-0460">Magnesium</keyword>
<comment type="subcellular location">
    <subcellularLocation>
        <location evidence="3">Membrane</location>
        <topology evidence="3">Multi-pass membrane protein</topology>
    </subcellularLocation>
</comment>
<dbReference type="eggNOG" id="KOG3619">
    <property type="taxonomic scope" value="Eukaryota"/>
</dbReference>
<accession>T1IQ46</accession>
<evidence type="ECO:0000256" key="9">
    <source>
        <dbReference type="ARBA" id="ARBA00022842"/>
    </source>
</evidence>
<dbReference type="OMA" id="SRDEFKC"/>
<evidence type="ECO:0000256" key="2">
    <source>
        <dbReference type="ARBA" id="ARBA00001946"/>
    </source>
</evidence>
<dbReference type="GO" id="GO:0046872">
    <property type="term" value="F:metal ion binding"/>
    <property type="evidence" value="ECO:0007669"/>
    <property type="project" value="UniProtKB-KW"/>
</dbReference>
<dbReference type="STRING" id="126957.T1IQ46"/>
<dbReference type="AlphaFoldDB" id="T1IQ46"/>
<comment type="similarity">
    <text evidence="14">Belongs to the adenylyl cyclase class-4/guanylyl cyclase family.</text>
</comment>
<evidence type="ECO:0000313" key="16">
    <source>
        <dbReference type="EnsemblMetazoa" id="SMAR003154-PA"/>
    </source>
</evidence>
<evidence type="ECO:0000256" key="4">
    <source>
        <dbReference type="ARBA" id="ARBA00012201"/>
    </source>
</evidence>
<evidence type="ECO:0000256" key="5">
    <source>
        <dbReference type="ARBA" id="ARBA00022692"/>
    </source>
</evidence>
<dbReference type="SMART" id="SM00044">
    <property type="entry name" value="CYCc"/>
    <property type="match status" value="1"/>
</dbReference>
<sequence length="260" mass="29497">MEENLIAEQEETAVIDLVNKTLLLNILPFHVAQRYFSNSMPRDELFNEEYEEVAVMFASISNFMDFYTENELNLNGKSCLKILNEIILDFDQLLAETQFLHIEKMKVVGSTYMAAAGLRPGIRGTQWEEEETEPIDAHTNLETLTNFAISMMKKLSILNQDALQEFQLRIGIDCGRVIAGVVGASKPLYDIWGNTVNVASRMDSTGKMGRIQVTEKSALILMQRGFECQSRGLIHVKGKAAPMKTYFVKTPYDSEEMTRF</sequence>
<evidence type="ECO:0000313" key="17">
    <source>
        <dbReference type="Proteomes" id="UP000014500"/>
    </source>
</evidence>
<keyword evidence="17" id="KW-1185">Reference proteome</keyword>
<feature type="domain" description="Guanylate cyclase" evidence="15">
    <location>
        <begin position="54"/>
        <end position="203"/>
    </location>
</feature>
<evidence type="ECO:0000259" key="15">
    <source>
        <dbReference type="PROSITE" id="PS50125"/>
    </source>
</evidence>
<evidence type="ECO:0000256" key="1">
    <source>
        <dbReference type="ARBA" id="ARBA00001593"/>
    </source>
</evidence>
<dbReference type="PROSITE" id="PS00452">
    <property type="entry name" value="GUANYLATE_CYCLASE_1"/>
    <property type="match status" value="1"/>
</dbReference>
<keyword evidence="11" id="KW-0115">cAMP biosynthesis</keyword>
<dbReference type="PANTHER" id="PTHR45627:SF12">
    <property type="entry name" value="ADENYLATE CYCLASE TYPE 2"/>
    <property type="match status" value="1"/>
</dbReference>
<comment type="cofactor">
    <cofactor evidence="2">
        <name>Mg(2+)</name>
        <dbReference type="ChEBI" id="CHEBI:18420"/>
    </cofactor>
</comment>
<keyword evidence="8" id="KW-0067">ATP-binding</keyword>
<evidence type="ECO:0000256" key="14">
    <source>
        <dbReference type="RuleBase" id="RU000405"/>
    </source>
</evidence>
<keyword evidence="5" id="KW-0812">Transmembrane</keyword>
<keyword evidence="7" id="KW-0547">Nucleotide-binding</keyword>
<evidence type="ECO:0000256" key="11">
    <source>
        <dbReference type="ARBA" id="ARBA00022998"/>
    </source>
</evidence>
<dbReference type="GO" id="GO:0035556">
    <property type="term" value="P:intracellular signal transduction"/>
    <property type="evidence" value="ECO:0007669"/>
    <property type="project" value="InterPro"/>
</dbReference>